<evidence type="ECO:0000313" key="3">
    <source>
        <dbReference type="EMBL" id="SHH47089.1"/>
    </source>
</evidence>
<accession>A0A1M5T8N7</accession>
<dbReference type="STRING" id="1123281.SAMN02745180_00402"/>
<evidence type="ECO:0000313" key="4">
    <source>
        <dbReference type="Proteomes" id="UP000184389"/>
    </source>
</evidence>
<dbReference type="RefSeq" id="WP_072742853.1">
    <property type="nucleotide sequence ID" value="NZ_FQXR01000002.1"/>
</dbReference>
<keyword evidence="1" id="KW-0732">Signal</keyword>
<evidence type="ECO:0000256" key="1">
    <source>
        <dbReference type="SAM" id="SignalP"/>
    </source>
</evidence>
<dbReference type="OrthoDB" id="1949930at2"/>
<feature type="signal peptide" evidence="1">
    <location>
        <begin position="1"/>
        <end position="23"/>
    </location>
</feature>
<gene>
    <name evidence="3" type="ORF">SAMN02745180_00402</name>
</gene>
<organism evidence="3 4">
    <name type="scientific">Sporanaerobacter acetigenes DSM 13106</name>
    <dbReference type="NCBI Taxonomy" id="1123281"/>
    <lineage>
        <taxon>Bacteria</taxon>
        <taxon>Bacillati</taxon>
        <taxon>Bacillota</taxon>
        <taxon>Tissierellia</taxon>
        <taxon>Tissierellales</taxon>
        <taxon>Sporanaerobacteraceae</taxon>
        <taxon>Sporanaerobacter</taxon>
    </lineage>
</organism>
<dbReference type="EMBL" id="FQXR01000002">
    <property type="protein sequence ID" value="SHH47089.1"/>
    <property type="molecule type" value="Genomic_DNA"/>
</dbReference>
<feature type="chain" id="PRO_5012047860" evidence="1">
    <location>
        <begin position="24"/>
        <end position="258"/>
    </location>
</feature>
<dbReference type="Pfam" id="PF00395">
    <property type="entry name" value="SLH"/>
    <property type="match status" value="1"/>
</dbReference>
<dbReference type="PROSITE" id="PS51272">
    <property type="entry name" value="SLH"/>
    <property type="match status" value="1"/>
</dbReference>
<keyword evidence="4" id="KW-1185">Reference proteome</keyword>
<dbReference type="Proteomes" id="UP000184389">
    <property type="component" value="Unassembled WGS sequence"/>
</dbReference>
<proteinExistence type="predicted"/>
<evidence type="ECO:0000259" key="2">
    <source>
        <dbReference type="PROSITE" id="PS51272"/>
    </source>
</evidence>
<name>A0A1M5T8N7_9FIRM</name>
<dbReference type="InterPro" id="IPR001119">
    <property type="entry name" value="SLH_dom"/>
</dbReference>
<protein>
    <submittedName>
        <fullName evidence="3">S-layer homology domain-containing protein</fullName>
    </submittedName>
</protein>
<reference evidence="3 4" key="1">
    <citation type="submission" date="2016-11" db="EMBL/GenBank/DDBJ databases">
        <authorList>
            <person name="Jaros S."/>
            <person name="Januszkiewicz K."/>
            <person name="Wedrychowicz H."/>
        </authorList>
    </citation>
    <scope>NUCLEOTIDE SEQUENCE [LARGE SCALE GENOMIC DNA]</scope>
    <source>
        <strain evidence="3 4">DSM 13106</strain>
    </source>
</reference>
<dbReference type="AlphaFoldDB" id="A0A1M5T8N7"/>
<feature type="domain" description="SLH" evidence="2">
    <location>
        <begin position="83"/>
        <end position="146"/>
    </location>
</feature>
<sequence>MKRVLLAVLILVFLLTIGLQAYAEGCEPIAKKEFLASFDTLLSQYGYSKIDKNSKGNLTRSEMATVVGKILIDEKIIDFKESTLPFKDISTLKEEEKMYIGVLYKNNILKGRNKNIFDPKGQLTREESKIVLERLKGVLENMKRESIPFKVKNVDQVYSGATEGIILDENDKYYEVNIVECFPTPGYSMGVDDVVVQNDKDVIIYLNIVPPKEGSILPQVLTYKTMTIELDKSYLKEGPYTFSTKYNSFARGMRRELY</sequence>